<dbReference type="EMBL" id="CP033923">
    <property type="protein sequence ID" value="AZA90776.1"/>
    <property type="molecule type" value="Genomic_DNA"/>
</dbReference>
<organism evidence="1 2">
    <name type="scientific">Chryseobacterium nakagawai</name>
    <dbReference type="NCBI Taxonomy" id="1241982"/>
    <lineage>
        <taxon>Bacteria</taxon>
        <taxon>Pseudomonadati</taxon>
        <taxon>Bacteroidota</taxon>
        <taxon>Flavobacteriia</taxon>
        <taxon>Flavobacteriales</taxon>
        <taxon>Weeksellaceae</taxon>
        <taxon>Chryseobacterium group</taxon>
        <taxon>Chryseobacterium</taxon>
    </lineage>
</organism>
<gene>
    <name evidence="1" type="ORF">EG343_09125</name>
</gene>
<dbReference type="KEGG" id="cnk:EG343_09125"/>
<accession>A0AAD0YHE9</accession>
<evidence type="ECO:0000313" key="1">
    <source>
        <dbReference type="EMBL" id="AZA90776.1"/>
    </source>
</evidence>
<sequence>MKNKLRKIITNQRTYLYSVTDQFHAETETNTLTVKIFLNGEKQTPLIIDFLTFDDYIMGQPLKSGISLMNIKTNSMEVININEPKYIHQFILQGIEKGWSRKNKIKKQNGLNYLAELGYKVEQLQPN</sequence>
<dbReference type="Proteomes" id="UP000278288">
    <property type="component" value="Chromosome"/>
</dbReference>
<dbReference type="AlphaFoldDB" id="A0AAD0YHE9"/>
<evidence type="ECO:0000313" key="2">
    <source>
        <dbReference type="Proteomes" id="UP000278288"/>
    </source>
</evidence>
<dbReference type="RefSeq" id="WP_123857490.1">
    <property type="nucleotide sequence ID" value="NZ_CP033923.1"/>
</dbReference>
<proteinExistence type="predicted"/>
<protein>
    <submittedName>
        <fullName evidence="1">Uncharacterized protein</fullName>
    </submittedName>
</protein>
<name>A0AAD0YHE9_CHRNA</name>
<reference evidence="1 2" key="1">
    <citation type="submission" date="2018-11" db="EMBL/GenBank/DDBJ databases">
        <title>Proposal to divide the Flavobacteriaceae and reorganize its genera based on Amino Acid Identity values calculated from whole genome sequences.</title>
        <authorList>
            <person name="Nicholson A.C."/>
            <person name="Gulvik C.A."/>
            <person name="Whitney A.M."/>
            <person name="Humrighouse B.W."/>
            <person name="Bell M."/>
            <person name="Holmes B."/>
            <person name="Steigerwalt A.G."/>
            <person name="Villarma A."/>
            <person name="Sheth M."/>
            <person name="Batra D."/>
            <person name="Pryor J."/>
            <person name="Bernardet J.-F."/>
            <person name="Hugo C."/>
            <person name="Kampfer P."/>
            <person name="Newman J."/>
            <person name="McQuiston J.R."/>
        </authorList>
    </citation>
    <scope>NUCLEOTIDE SEQUENCE [LARGE SCALE GENOMIC DNA]</scope>
    <source>
        <strain evidence="1 2">G0041</strain>
    </source>
</reference>
<keyword evidence="2" id="KW-1185">Reference proteome</keyword>